<feature type="region of interest" description="Disordered" evidence="1">
    <location>
        <begin position="488"/>
        <end position="512"/>
    </location>
</feature>
<dbReference type="HOGENOM" id="CLU_399916_0_0_5"/>
<protein>
    <recommendedName>
        <fullName evidence="5">Pentapeptide repeat-containing protein</fullName>
    </recommendedName>
</protein>
<keyword evidence="2" id="KW-0472">Membrane</keyword>
<feature type="transmembrane region" description="Helical" evidence="2">
    <location>
        <begin position="559"/>
        <end position="578"/>
    </location>
</feature>
<evidence type="ECO:0000256" key="2">
    <source>
        <dbReference type="SAM" id="Phobius"/>
    </source>
</evidence>
<dbReference type="RefSeq" id="WP_013479709.1">
    <property type="nucleotide sequence ID" value="NC_014816.1"/>
</dbReference>
<dbReference type="AlphaFoldDB" id="E8RMD0"/>
<reference evidence="4" key="1">
    <citation type="submission" date="2010-12" db="EMBL/GenBank/DDBJ databases">
        <title>Complete sequence of chromosome 1 of Asticcacaulis excentricus CB 48.</title>
        <authorList>
            <consortium name="US DOE Joint Genome Institute"/>
            <person name="Lucas S."/>
            <person name="Copeland A."/>
            <person name="Lapidus A."/>
            <person name="Cheng J.-F."/>
            <person name="Bruce D."/>
            <person name="Goodwin L."/>
            <person name="Pitluck S."/>
            <person name="Teshima H."/>
            <person name="Davenport K."/>
            <person name="Detter J.C."/>
            <person name="Han C."/>
            <person name="Tapia R."/>
            <person name="Land M."/>
            <person name="Hauser L."/>
            <person name="Jeffries C."/>
            <person name="Kyrpides N."/>
            <person name="Ivanova N."/>
            <person name="Ovchinnikova G."/>
            <person name="Brun Y.V."/>
            <person name="Woyke T."/>
        </authorList>
    </citation>
    <scope>NUCLEOTIDE SEQUENCE [LARGE SCALE GENOMIC DNA]</scope>
    <source>
        <strain evidence="4">ATCC 15261 / DSM 4724 / KCTC 12464 / NCIMB 9791 / VKM B-1370 / CB 48</strain>
    </source>
</reference>
<accession>E8RMD0</accession>
<dbReference type="Gene3D" id="2.160.20.80">
    <property type="entry name" value="E3 ubiquitin-protein ligase SopA"/>
    <property type="match status" value="1"/>
</dbReference>
<dbReference type="eggNOG" id="COG1357">
    <property type="taxonomic scope" value="Bacteria"/>
</dbReference>
<evidence type="ECO:0000256" key="1">
    <source>
        <dbReference type="SAM" id="MobiDB-lite"/>
    </source>
</evidence>
<name>E8RMD0_ASTEC</name>
<proteinExistence type="predicted"/>
<dbReference type="InterPro" id="IPR001646">
    <property type="entry name" value="5peptide_repeat"/>
</dbReference>
<dbReference type="Proteomes" id="UP000001492">
    <property type="component" value="Chromosome 1"/>
</dbReference>
<dbReference type="EMBL" id="CP002395">
    <property type="protein sequence ID" value="ADU13881.1"/>
    <property type="molecule type" value="Genomic_DNA"/>
</dbReference>
<organism evidence="3 4">
    <name type="scientific">Asticcacaulis excentricus (strain ATCC 15261 / DSM 4724 / KCTC 12464 / NCIMB 9791 / VKM B-1370 / CB 48)</name>
    <dbReference type="NCBI Taxonomy" id="573065"/>
    <lineage>
        <taxon>Bacteria</taxon>
        <taxon>Pseudomonadati</taxon>
        <taxon>Pseudomonadota</taxon>
        <taxon>Alphaproteobacteria</taxon>
        <taxon>Caulobacterales</taxon>
        <taxon>Caulobacteraceae</taxon>
        <taxon>Asticcacaulis</taxon>
    </lineage>
</organism>
<sequence length="688" mass="76067">MPLDDNTKELGRDVRSQSNELGLSSLWTKLWAEFDFSWAGLAAAAWSEIDDVTDQYLVKRWRSPPEFPGTKEVLGEGPSAWRASTLQEYWRWVPKDTVEISPEISWSDGRLASDQELISVGALINREGTFWHLAFLDPSEVSKSDWDKLRQHETWWRKYIDARLILSRHPEFADDRKSNPAYLALKLSKNGDLTRASPQHSLVLSGVRNSEFYQEIISLLRLSSGASQRVSLMSDYAFISGLDLSGLRFAPYTRFENAFIDGQVKFDGCDFGEGVSFRAATFGGPVTFRGAYFGAGVDFREARFGESVSFGASHFEGAASFESTIFIDDCSFRDAVFHGPTDYSEAVFQGSARFITATFTGEVIFTHSEFSRGAAFRGARFVKRASFGGAGNNPGAIFRKKVSFRTCQFADYADFSNVIWPSNARDHHGSFEGSRFEGTADFKTKDFCAFSMFDGADFRGRVLLAEPIPPETSAETLLERSLDKAREAVADDHQVTQRRSRGDRPTPAAELGSDARFGTLAGGLRTLRLAMATQKDVVREQRFNRFELRAKMQMPSEPIAAKLAAIVYGAVSNFGTSIGRPLSLAASSVIFFALVFASISVLAQSVSSPLTANLILGELPPAFSVAFDRAIPLGIFADTTRGWFLWLETALDPGSVVLVKVLGGLETLIVIGLLLLSALALKRRFQVR</sequence>
<dbReference type="KEGG" id="aex:Astex_2225"/>
<feature type="transmembrane region" description="Helical" evidence="2">
    <location>
        <begin position="657"/>
        <end position="681"/>
    </location>
</feature>
<dbReference type="Pfam" id="PF13576">
    <property type="entry name" value="Pentapeptide_3"/>
    <property type="match status" value="2"/>
</dbReference>
<dbReference type="STRING" id="573065.Astex_2225"/>
<keyword evidence="2" id="KW-0812">Transmembrane</keyword>
<evidence type="ECO:0000313" key="3">
    <source>
        <dbReference type="EMBL" id="ADU13881.1"/>
    </source>
</evidence>
<dbReference type="OrthoDB" id="7623072at2"/>
<feature type="transmembrane region" description="Helical" evidence="2">
    <location>
        <begin position="584"/>
        <end position="603"/>
    </location>
</feature>
<evidence type="ECO:0000313" key="4">
    <source>
        <dbReference type="Proteomes" id="UP000001492"/>
    </source>
</evidence>
<keyword evidence="2" id="KW-1133">Transmembrane helix</keyword>
<gene>
    <name evidence="3" type="ordered locus">Astex_2225</name>
</gene>
<keyword evidence="4" id="KW-1185">Reference proteome</keyword>
<evidence type="ECO:0008006" key="5">
    <source>
        <dbReference type="Google" id="ProtNLM"/>
    </source>
</evidence>
<feature type="compositionally biased region" description="Basic and acidic residues" evidence="1">
    <location>
        <begin position="488"/>
        <end position="504"/>
    </location>
</feature>